<sequence length="53" mass="5782">MGIVGILTVAALGKGILNHLPKTVGKPKKPKENCDKYGPYHSQANAQCRKRNH</sequence>
<organism evidence="1 2">
    <name type="scientific">Miniphocaeibacter halophilus</name>
    <dbReference type="NCBI Taxonomy" id="2931922"/>
    <lineage>
        <taxon>Bacteria</taxon>
        <taxon>Bacillati</taxon>
        <taxon>Bacillota</taxon>
        <taxon>Tissierellia</taxon>
        <taxon>Tissierellales</taxon>
        <taxon>Peptoniphilaceae</taxon>
        <taxon>Miniphocaeibacter</taxon>
    </lineage>
</organism>
<name>A0AC61MT39_9FIRM</name>
<accession>A0AC61MT39</accession>
<gene>
    <name evidence="1" type="ORF">JFY71_09085</name>
</gene>
<dbReference type="Proteomes" id="UP000595814">
    <property type="component" value="Chromosome"/>
</dbReference>
<evidence type="ECO:0000313" key="1">
    <source>
        <dbReference type="EMBL" id="QQK07458.1"/>
    </source>
</evidence>
<proteinExistence type="predicted"/>
<evidence type="ECO:0000313" key="2">
    <source>
        <dbReference type="Proteomes" id="UP000595814"/>
    </source>
</evidence>
<keyword evidence="2" id="KW-1185">Reference proteome</keyword>
<reference evidence="1 2" key="1">
    <citation type="journal article" date="2022" name="Int. J. Syst. Evol. Microbiol.">
        <title>Miniphocaeibacter halophilus sp. nov., an ammonium-tolerant acetate-producing bacterium isolated from a biogas system.</title>
        <authorList>
            <person name="Schnurer A."/>
            <person name="Singh A."/>
            <person name="Bi S."/>
            <person name="Qiao W."/>
            <person name="Westerholm M."/>
        </authorList>
    </citation>
    <scope>NUCLEOTIDE SEQUENCE [LARGE SCALE GENOMIC DNA]</scope>
    <source>
        <strain evidence="1 2">AMB_01</strain>
    </source>
</reference>
<dbReference type="EMBL" id="CP066744">
    <property type="protein sequence ID" value="QQK07458.1"/>
    <property type="molecule type" value="Genomic_DNA"/>
</dbReference>
<protein>
    <submittedName>
        <fullName evidence="1">Uncharacterized protein</fullName>
    </submittedName>
</protein>